<dbReference type="AlphaFoldDB" id="A0A949WLV7"/>
<name>A0A949WLV7_9PAST</name>
<dbReference type="EMBL" id="JABUMC010000005">
    <property type="protein sequence ID" value="MBV6546358.1"/>
    <property type="molecule type" value="Genomic_DNA"/>
</dbReference>
<gene>
    <name evidence="4" type="ORF">HT657_03990</name>
    <name evidence="5" type="ORF">HT672_03475</name>
</gene>
<keyword evidence="7" id="KW-1185">Reference proteome</keyword>
<dbReference type="GO" id="GO:0016020">
    <property type="term" value="C:membrane"/>
    <property type="evidence" value="ECO:0007669"/>
    <property type="project" value="InterPro"/>
</dbReference>
<sequence>MIALKLLIACSMLFWFKRAFSQFPNKINHAIFQDVTTLIDFEMTQDDFVRCSKLQPKPFTYFYLMSLFFLLFSIFSSYSIFILLVIFILIYLSFIDIYYYLTDIHYIAIIFLLAITELLFNQSYFLYERIFTLFIVILFFSLLSLLIKYLFNKEALGSGDIILLIALSPLFSLEQFCWLLFIGSVAGIGYSLIFYLATKKRLTKLPFIPFISFSMVVLG</sequence>
<dbReference type="InterPro" id="IPR000045">
    <property type="entry name" value="Prepilin_IV_endopep_pep"/>
</dbReference>
<proteinExistence type="predicted"/>
<feature type="transmembrane region" description="Helical" evidence="1">
    <location>
        <begin position="178"/>
        <end position="197"/>
    </location>
</feature>
<dbReference type="Proteomes" id="UP000732858">
    <property type="component" value="Unassembled WGS sequence"/>
</dbReference>
<dbReference type="RefSeq" id="WP_157403356.1">
    <property type="nucleotide sequence ID" value="NZ_JABULY010000001.1"/>
</dbReference>
<feature type="chain" id="PRO_5037277694" evidence="2">
    <location>
        <begin position="22"/>
        <end position="219"/>
    </location>
</feature>
<comment type="caution">
    <text evidence="5">The sequence shown here is derived from an EMBL/GenBank/DDBJ whole genome shotgun (WGS) entry which is preliminary data.</text>
</comment>
<dbReference type="GO" id="GO:0004190">
    <property type="term" value="F:aspartic-type endopeptidase activity"/>
    <property type="evidence" value="ECO:0007669"/>
    <property type="project" value="InterPro"/>
</dbReference>
<keyword evidence="2" id="KW-0732">Signal</keyword>
<evidence type="ECO:0000313" key="6">
    <source>
        <dbReference type="Proteomes" id="UP000732858"/>
    </source>
</evidence>
<reference evidence="5 7" key="1">
    <citation type="journal article" date="2021" name="Mol. Ecol.">
        <title>Polar bear-adapted Ursidibacter maritimus are remarkably conserved after generations in captivity.</title>
        <authorList>
            <person name="Espinosa-Gongora C."/>
            <person name="Hansen M.J."/>
            <person name="Bertelsen M.F."/>
            <person name="Bojesen A.M."/>
        </authorList>
    </citation>
    <scope>NUCLEOTIDE SEQUENCE</scope>
    <source>
        <strain evidence="5">Pb43105x</strain>
        <strain evidence="4 7">Pb43106</strain>
    </source>
</reference>
<dbReference type="GeneID" id="65549248"/>
<dbReference type="Proteomes" id="UP001196379">
    <property type="component" value="Unassembled WGS sequence"/>
</dbReference>
<evidence type="ECO:0000256" key="1">
    <source>
        <dbReference type="SAM" id="Phobius"/>
    </source>
</evidence>
<feature type="domain" description="Prepilin type IV endopeptidase peptidase" evidence="3">
    <location>
        <begin position="83"/>
        <end position="191"/>
    </location>
</feature>
<keyword evidence="1" id="KW-0472">Membrane</keyword>
<keyword evidence="1" id="KW-1133">Transmembrane helix</keyword>
<feature type="signal peptide" evidence="2">
    <location>
        <begin position="1"/>
        <end position="21"/>
    </location>
</feature>
<feature type="transmembrane region" description="Helical" evidence="1">
    <location>
        <begin position="154"/>
        <end position="172"/>
    </location>
</feature>
<dbReference type="OrthoDB" id="5677554at2"/>
<keyword evidence="1" id="KW-0812">Transmembrane</keyword>
<evidence type="ECO:0000259" key="3">
    <source>
        <dbReference type="Pfam" id="PF01478"/>
    </source>
</evidence>
<organism evidence="5 6">
    <name type="scientific">Ursidibacter maritimus</name>
    <dbReference type="NCBI Taxonomy" id="1331689"/>
    <lineage>
        <taxon>Bacteria</taxon>
        <taxon>Pseudomonadati</taxon>
        <taxon>Pseudomonadota</taxon>
        <taxon>Gammaproteobacteria</taxon>
        <taxon>Pasteurellales</taxon>
        <taxon>Pasteurellaceae</taxon>
        <taxon>Ursidibacter</taxon>
    </lineage>
</organism>
<evidence type="ECO:0000256" key="2">
    <source>
        <dbReference type="SAM" id="SignalP"/>
    </source>
</evidence>
<dbReference type="Pfam" id="PF01478">
    <property type="entry name" value="Peptidase_A24"/>
    <property type="match status" value="1"/>
</dbReference>
<evidence type="ECO:0000313" key="5">
    <source>
        <dbReference type="EMBL" id="MBV6546358.1"/>
    </source>
</evidence>
<feature type="transmembrane region" description="Helical" evidence="1">
    <location>
        <begin position="130"/>
        <end position="147"/>
    </location>
</feature>
<feature type="transmembrane region" description="Helical" evidence="1">
    <location>
        <begin position="62"/>
        <end position="92"/>
    </location>
</feature>
<feature type="transmembrane region" description="Helical" evidence="1">
    <location>
        <begin position="104"/>
        <end position="124"/>
    </location>
</feature>
<evidence type="ECO:0000313" key="4">
    <source>
        <dbReference type="EMBL" id="MBV6531309.1"/>
    </source>
</evidence>
<accession>A0A949WLV7</accession>
<dbReference type="EMBL" id="JABULY010000001">
    <property type="protein sequence ID" value="MBV6531309.1"/>
    <property type="molecule type" value="Genomic_DNA"/>
</dbReference>
<evidence type="ECO:0000313" key="7">
    <source>
        <dbReference type="Proteomes" id="UP001196379"/>
    </source>
</evidence>
<protein>
    <submittedName>
        <fullName evidence="5">Prepilin peptidase</fullName>
    </submittedName>
</protein>